<evidence type="ECO:0000313" key="10">
    <source>
        <dbReference type="EMBL" id="KAH9292998.1"/>
    </source>
</evidence>
<reference evidence="10 11" key="1">
    <citation type="journal article" date="2021" name="Nat. Plants">
        <title>The Taxus genome provides insights into paclitaxel biosynthesis.</title>
        <authorList>
            <person name="Xiong X."/>
            <person name="Gou J."/>
            <person name="Liao Q."/>
            <person name="Li Y."/>
            <person name="Zhou Q."/>
            <person name="Bi G."/>
            <person name="Li C."/>
            <person name="Du R."/>
            <person name="Wang X."/>
            <person name="Sun T."/>
            <person name="Guo L."/>
            <person name="Liang H."/>
            <person name="Lu P."/>
            <person name="Wu Y."/>
            <person name="Zhang Z."/>
            <person name="Ro D.K."/>
            <person name="Shang Y."/>
            <person name="Huang S."/>
            <person name="Yan J."/>
        </authorList>
    </citation>
    <scope>NUCLEOTIDE SEQUENCE [LARGE SCALE GENOMIC DNA]</scope>
    <source>
        <strain evidence="10">Ta-2019</strain>
    </source>
</reference>
<sequence>NPEEREALQNLRKILNVQNSDWPDGIRPCDWRGITCRGNRVIALNLSGLRTSNTSRAVPFALTRLTALQHLDLHNATLQGRIPPWLGSLRNLRSLRLSGNNLAGPIPPQLSRLTNITSLDLSHNNFTGNFPAAVLNLADLMALNLAANRFTGPLPRSIKNLARLQKLFLSFNAFSGSLPSELTELQNINTVDLAFNRLYGPLPENITLMKFLGELDVRGNFFNGSLPEKLIPISKTARNCFYELPNQHMERSCIIFYRRIGVHAHSILPSSPSIQPNRTNNNIVVITGVIEKKGEKTSKRMAAIVGGAVGGIVLILIIGIMVLCIQSHETISVSPNVDNASEGMEEIGLNNLGESFTYAQLQEATNMFDSESLIRVGHSGDFYRGVLQSGAEVAVKRIDLNRVKKNDYVRELEVFGKASHTRLVPLLGHCLEMKEEKFLVYKYMPNGDLESLLKKKMVQSSKNVLLHPLDWIARFKIVLGIAEGLVYLHHECSSPIMHRDIKASSILLDDKFEVRLGSLSSAGSPDGDSQPGLVARLLAISHKLLLEIIFEMTNTIKCNETLGESSWIDHALTLIDIQDKNALPRIVDPYLILDEDLLEEVWVMAIITNACLDPRPSKRPSMCHVLKALENPRKVGLVDTLQELQWITTSNHSENIEGRVYVQRAILEVEAEEAMSNLVPMTLFPSTLKNGARKA</sequence>
<comment type="caution">
    <text evidence="10">The sequence shown here is derived from an EMBL/GenBank/DDBJ whole genome shotgun (WGS) entry which is preliminary data.</text>
</comment>
<dbReference type="Proteomes" id="UP000824469">
    <property type="component" value="Unassembled WGS sequence"/>
</dbReference>
<dbReference type="InterPro" id="IPR051824">
    <property type="entry name" value="LRR_Rcpt-Like_S/T_Kinase"/>
</dbReference>
<dbReference type="PROSITE" id="PS50011">
    <property type="entry name" value="PROTEIN_KINASE_DOM"/>
    <property type="match status" value="1"/>
</dbReference>
<evidence type="ECO:0000256" key="2">
    <source>
        <dbReference type="ARBA" id="ARBA00022614"/>
    </source>
</evidence>
<dbReference type="PANTHER" id="PTHR48006">
    <property type="entry name" value="LEUCINE-RICH REPEAT-CONTAINING PROTEIN DDB_G0281931-RELATED"/>
    <property type="match status" value="1"/>
</dbReference>
<keyword evidence="3 8" id="KW-0812">Transmembrane</keyword>
<evidence type="ECO:0000313" key="11">
    <source>
        <dbReference type="Proteomes" id="UP000824469"/>
    </source>
</evidence>
<dbReference type="GO" id="GO:0016020">
    <property type="term" value="C:membrane"/>
    <property type="evidence" value="ECO:0007669"/>
    <property type="project" value="UniProtKB-SubCell"/>
</dbReference>
<dbReference type="OMA" id="WEVMATS"/>
<dbReference type="FunFam" id="3.80.10.10:FF:000400">
    <property type="entry name" value="Nuclear pore complex protein NUP107"/>
    <property type="match status" value="1"/>
</dbReference>
<dbReference type="SUPFAM" id="SSF56112">
    <property type="entry name" value="Protein kinase-like (PK-like)"/>
    <property type="match status" value="1"/>
</dbReference>
<evidence type="ECO:0000259" key="9">
    <source>
        <dbReference type="PROSITE" id="PS50011"/>
    </source>
</evidence>
<proteinExistence type="predicted"/>
<feature type="domain" description="Protein kinase" evidence="9">
    <location>
        <begin position="368"/>
        <end position="684"/>
    </location>
</feature>
<feature type="non-terminal residue" evidence="10">
    <location>
        <position position="1"/>
    </location>
</feature>
<accession>A0AA38CB23</accession>
<name>A0AA38CB23_TAXCH</name>
<dbReference type="InterPro" id="IPR001611">
    <property type="entry name" value="Leu-rich_rpt"/>
</dbReference>
<organism evidence="10 11">
    <name type="scientific">Taxus chinensis</name>
    <name type="common">Chinese yew</name>
    <name type="synonym">Taxus wallichiana var. chinensis</name>
    <dbReference type="NCBI Taxonomy" id="29808"/>
    <lineage>
        <taxon>Eukaryota</taxon>
        <taxon>Viridiplantae</taxon>
        <taxon>Streptophyta</taxon>
        <taxon>Embryophyta</taxon>
        <taxon>Tracheophyta</taxon>
        <taxon>Spermatophyta</taxon>
        <taxon>Pinopsida</taxon>
        <taxon>Pinidae</taxon>
        <taxon>Conifers II</taxon>
        <taxon>Cupressales</taxon>
        <taxon>Taxaceae</taxon>
        <taxon>Taxus</taxon>
    </lineage>
</organism>
<keyword evidence="4" id="KW-0732">Signal</keyword>
<evidence type="ECO:0000256" key="7">
    <source>
        <dbReference type="ARBA" id="ARBA00023136"/>
    </source>
</evidence>
<keyword evidence="7 8" id="KW-0472">Membrane</keyword>
<evidence type="ECO:0000256" key="1">
    <source>
        <dbReference type="ARBA" id="ARBA00004370"/>
    </source>
</evidence>
<evidence type="ECO:0000256" key="8">
    <source>
        <dbReference type="SAM" id="Phobius"/>
    </source>
</evidence>
<dbReference type="Pfam" id="PF08263">
    <property type="entry name" value="LRRNT_2"/>
    <property type="match status" value="1"/>
</dbReference>
<dbReference type="AlphaFoldDB" id="A0AA38CB23"/>
<dbReference type="InterPro" id="IPR013210">
    <property type="entry name" value="LRR_N_plant-typ"/>
</dbReference>
<keyword evidence="5" id="KW-0677">Repeat</keyword>
<dbReference type="InterPro" id="IPR032675">
    <property type="entry name" value="LRR_dom_sf"/>
</dbReference>
<dbReference type="GO" id="GO:0004672">
    <property type="term" value="F:protein kinase activity"/>
    <property type="evidence" value="ECO:0007669"/>
    <property type="project" value="InterPro"/>
</dbReference>
<comment type="subcellular location">
    <subcellularLocation>
        <location evidence="1">Membrane</location>
    </subcellularLocation>
</comment>
<keyword evidence="11" id="KW-1185">Reference proteome</keyword>
<evidence type="ECO:0000256" key="5">
    <source>
        <dbReference type="ARBA" id="ARBA00022737"/>
    </source>
</evidence>
<dbReference type="Gene3D" id="3.30.200.20">
    <property type="entry name" value="Phosphorylase Kinase, domain 1"/>
    <property type="match status" value="1"/>
</dbReference>
<dbReference type="InterPro" id="IPR000719">
    <property type="entry name" value="Prot_kinase_dom"/>
</dbReference>
<dbReference type="SUPFAM" id="SSF52058">
    <property type="entry name" value="L domain-like"/>
    <property type="match status" value="1"/>
</dbReference>
<dbReference type="InterPro" id="IPR001245">
    <property type="entry name" value="Ser-Thr/Tyr_kinase_cat_dom"/>
</dbReference>
<dbReference type="Pfam" id="PF13855">
    <property type="entry name" value="LRR_8"/>
    <property type="match status" value="1"/>
</dbReference>
<keyword evidence="6 8" id="KW-1133">Transmembrane helix</keyword>
<evidence type="ECO:0000256" key="4">
    <source>
        <dbReference type="ARBA" id="ARBA00022729"/>
    </source>
</evidence>
<feature type="non-terminal residue" evidence="10">
    <location>
        <position position="695"/>
    </location>
</feature>
<evidence type="ECO:0000256" key="6">
    <source>
        <dbReference type="ARBA" id="ARBA00022989"/>
    </source>
</evidence>
<feature type="transmembrane region" description="Helical" evidence="8">
    <location>
        <begin position="301"/>
        <end position="323"/>
    </location>
</feature>
<dbReference type="Gene3D" id="3.80.10.10">
    <property type="entry name" value="Ribonuclease Inhibitor"/>
    <property type="match status" value="1"/>
</dbReference>
<dbReference type="InterPro" id="IPR011009">
    <property type="entry name" value="Kinase-like_dom_sf"/>
</dbReference>
<dbReference type="PANTHER" id="PTHR48006:SF50">
    <property type="entry name" value="OS03G0724300 PROTEIN"/>
    <property type="match status" value="1"/>
</dbReference>
<dbReference type="Pfam" id="PF07714">
    <property type="entry name" value="PK_Tyr_Ser-Thr"/>
    <property type="match status" value="1"/>
</dbReference>
<protein>
    <recommendedName>
        <fullName evidence="9">Protein kinase domain-containing protein</fullName>
    </recommendedName>
</protein>
<dbReference type="Pfam" id="PF00560">
    <property type="entry name" value="LRR_1"/>
    <property type="match status" value="2"/>
</dbReference>
<dbReference type="Gene3D" id="1.10.510.10">
    <property type="entry name" value="Transferase(Phosphotransferase) domain 1"/>
    <property type="match status" value="1"/>
</dbReference>
<gene>
    <name evidence="10" type="ORF">KI387_041815</name>
</gene>
<keyword evidence="2" id="KW-0433">Leucine-rich repeat</keyword>
<dbReference type="FunFam" id="3.30.200.20:FF:000433">
    <property type="entry name" value="Predicted protein"/>
    <property type="match status" value="1"/>
</dbReference>
<evidence type="ECO:0000256" key="3">
    <source>
        <dbReference type="ARBA" id="ARBA00022692"/>
    </source>
</evidence>
<dbReference type="GO" id="GO:0005524">
    <property type="term" value="F:ATP binding"/>
    <property type="evidence" value="ECO:0007669"/>
    <property type="project" value="InterPro"/>
</dbReference>
<dbReference type="EMBL" id="JAHRHJ020001896">
    <property type="protein sequence ID" value="KAH9292998.1"/>
    <property type="molecule type" value="Genomic_DNA"/>
</dbReference>